<proteinExistence type="predicted"/>
<protein>
    <submittedName>
        <fullName evidence="1">Uncharacterized protein</fullName>
    </submittedName>
</protein>
<sequence length="75" mass="8132">MAGPGHVGRTDVAALERFLAESAAAAPSQYAFVRRGRVMCFYADSAVALEVGARCFPDREFSVIDIHARKVVLPH</sequence>
<accession>A0A952FPJ9</accession>
<dbReference type="Proteomes" id="UP000700706">
    <property type="component" value="Unassembled WGS sequence"/>
</dbReference>
<evidence type="ECO:0000313" key="2">
    <source>
        <dbReference type="Proteomes" id="UP000700706"/>
    </source>
</evidence>
<evidence type="ECO:0000313" key="1">
    <source>
        <dbReference type="EMBL" id="MBW8726970.1"/>
    </source>
</evidence>
<gene>
    <name evidence="1" type="ORF">JF625_17720</name>
</gene>
<dbReference type="EMBL" id="JAEKLZ010000246">
    <property type="protein sequence ID" value="MBW8726970.1"/>
    <property type="molecule type" value="Genomic_DNA"/>
</dbReference>
<comment type="caution">
    <text evidence="1">The sequence shown here is derived from an EMBL/GenBank/DDBJ whole genome shotgun (WGS) entry which is preliminary data.</text>
</comment>
<dbReference type="AlphaFoldDB" id="A0A952FPJ9"/>
<organism evidence="1 2">
    <name type="scientific">Inquilinus limosus</name>
    <dbReference type="NCBI Taxonomy" id="171674"/>
    <lineage>
        <taxon>Bacteria</taxon>
        <taxon>Pseudomonadati</taxon>
        <taxon>Pseudomonadota</taxon>
        <taxon>Alphaproteobacteria</taxon>
        <taxon>Rhodospirillales</taxon>
        <taxon>Rhodospirillaceae</taxon>
        <taxon>Inquilinus</taxon>
    </lineage>
</organism>
<name>A0A952FPJ9_9PROT</name>
<reference evidence="1" key="1">
    <citation type="submission" date="2020-06" db="EMBL/GenBank/DDBJ databases">
        <title>Stable isotope informed genome-resolved metagenomics uncovers potential trophic interactions in rhizosphere soil.</title>
        <authorList>
            <person name="Starr E.P."/>
            <person name="Shi S."/>
            <person name="Blazewicz S.J."/>
            <person name="Koch B.J."/>
            <person name="Probst A.J."/>
            <person name="Hungate B.A."/>
            <person name="Pett-Ridge J."/>
            <person name="Firestone M.K."/>
            <person name="Banfield J.F."/>
        </authorList>
    </citation>
    <scope>NUCLEOTIDE SEQUENCE</scope>
    <source>
        <strain evidence="1">YM_69_17</strain>
    </source>
</reference>